<reference evidence="14" key="1">
    <citation type="journal article" date="2020" name="Stud. Mycol.">
        <title>101 Dothideomycetes genomes: a test case for predicting lifestyles and emergence of pathogens.</title>
        <authorList>
            <person name="Haridas S."/>
            <person name="Albert R."/>
            <person name="Binder M."/>
            <person name="Bloem J."/>
            <person name="Labutti K."/>
            <person name="Salamov A."/>
            <person name="Andreopoulos B."/>
            <person name="Baker S."/>
            <person name="Barry K."/>
            <person name="Bills G."/>
            <person name="Bluhm B."/>
            <person name="Cannon C."/>
            <person name="Castanera R."/>
            <person name="Culley D."/>
            <person name="Daum C."/>
            <person name="Ezra D."/>
            <person name="Gonzalez J."/>
            <person name="Henrissat B."/>
            <person name="Kuo A."/>
            <person name="Liang C."/>
            <person name="Lipzen A."/>
            <person name="Lutzoni F."/>
            <person name="Magnuson J."/>
            <person name="Mondo S."/>
            <person name="Nolan M."/>
            <person name="Ohm R."/>
            <person name="Pangilinan J."/>
            <person name="Park H.-J."/>
            <person name="Ramirez L."/>
            <person name="Alfaro M."/>
            <person name="Sun H."/>
            <person name="Tritt A."/>
            <person name="Yoshinaga Y."/>
            <person name="Zwiers L.-H."/>
            <person name="Turgeon B."/>
            <person name="Goodwin S."/>
            <person name="Spatafora J."/>
            <person name="Crous P."/>
            <person name="Grigoriev I."/>
        </authorList>
    </citation>
    <scope>NUCLEOTIDE SEQUENCE</scope>
    <source>
        <strain evidence="14">CBS 675.92</strain>
    </source>
</reference>
<feature type="domain" description="C2H2-type" evidence="13">
    <location>
        <begin position="218"/>
        <end position="247"/>
    </location>
</feature>
<evidence type="ECO:0000256" key="10">
    <source>
        <dbReference type="ARBA" id="ARBA00023242"/>
    </source>
</evidence>
<evidence type="ECO:0000256" key="3">
    <source>
        <dbReference type="ARBA" id="ARBA00022723"/>
    </source>
</evidence>
<dbReference type="GO" id="GO:0008270">
    <property type="term" value="F:zinc ion binding"/>
    <property type="evidence" value="ECO:0007669"/>
    <property type="project" value="UniProtKB-KW"/>
</dbReference>
<dbReference type="SMART" id="SM00355">
    <property type="entry name" value="ZnF_C2H2"/>
    <property type="match status" value="4"/>
</dbReference>
<evidence type="ECO:0000256" key="7">
    <source>
        <dbReference type="ARBA" id="ARBA00023015"/>
    </source>
</evidence>
<dbReference type="GO" id="GO:0005634">
    <property type="term" value="C:nucleus"/>
    <property type="evidence" value="ECO:0007669"/>
    <property type="project" value="UniProtKB-SubCell"/>
</dbReference>
<evidence type="ECO:0000313" key="15">
    <source>
        <dbReference type="Proteomes" id="UP000800035"/>
    </source>
</evidence>
<evidence type="ECO:0000256" key="6">
    <source>
        <dbReference type="ARBA" id="ARBA00022833"/>
    </source>
</evidence>
<sequence>MAAVIAPQHPQIWHHQPEHTLHIRDMDMTGLPIYDASHNMMTGQSTSRGYPTASSHINMQMPLFSAHGLTTTMPYQPGAFAFDTLPANPYNMQQAFPISYTPEISPTVSYGGSSDIQRLPTVPEARNGFAMGSTPPVKCESSSPVQSSPIFRSTSYSGSIKQEGNEAGCGGNVAYFSTHVDTLMKAIQAKQQSVPKTDPVEDPKPEDISPPQRSKKRYYCRELGCDKTFTQKTHLDIHARAHTGDKPFLCDIPHCGKRFSQMGNLKTHRRRHTGERPYTCELCGKTFAQAGNVKAHMNTHKHTKPFECRLEENGQRCGKEFTQLGNLKSHQNKFHAHTIRYLTQKFASINAGDSISEHDKNLWEYFSELYKNSNKGIKGRGKDRKISSVSSSTTSSSASYTTVGAPSTTHNYVASFQHSGSDRSSRSSSMTSEAATRVGQTYDFNAPMQPQGYASHDYNDMVFPERKLYTS</sequence>
<comment type="similarity">
    <text evidence="2">Belongs to the krueppel C2H2-type zinc-finger protein family.</text>
</comment>
<evidence type="ECO:0000256" key="4">
    <source>
        <dbReference type="ARBA" id="ARBA00022737"/>
    </source>
</evidence>
<evidence type="ECO:0000256" key="2">
    <source>
        <dbReference type="ARBA" id="ARBA00006991"/>
    </source>
</evidence>
<evidence type="ECO:0000313" key="14">
    <source>
        <dbReference type="EMBL" id="KAF1957545.1"/>
    </source>
</evidence>
<dbReference type="PROSITE" id="PS50157">
    <property type="entry name" value="ZINC_FINGER_C2H2_2"/>
    <property type="match status" value="4"/>
</dbReference>
<feature type="compositionally biased region" description="Basic and acidic residues" evidence="12">
    <location>
        <begin position="198"/>
        <end position="207"/>
    </location>
</feature>
<gene>
    <name evidence="14" type="ORF">CC80DRAFT_470898</name>
</gene>
<keyword evidence="8" id="KW-0238">DNA-binding</keyword>
<comment type="subcellular location">
    <subcellularLocation>
        <location evidence="1">Nucleus</location>
    </subcellularLocation>
</comment>
<dbReference type="GO" id="GO:0000981">
    <property type="term" value="F:DNA-binding transcription factor activity, RNA polymerase II-specific"/>
    <property type="evidence" value="ECO:0007669"/>
    <property type="project" value="UniProtKB-ARBA"/>
</dbReference>
<proteinExistence type="inferred from homology"/>
<dbReference type="PANTHER" id="PTHR23235">
    <property type="entry name" value="KRUEPPEL-LIKE TRANSCRIPTION FACTOR"/>
    <property type="match status" value="1"/>
</dbReference>
<dbReference type="OrthoDB" id="427030at2759"/>
<dbReference type="PROSITE" id="PS00028">
    <property type="entry name" value="ZINC_FINGER_C2H2_1"/>
    <property type="match status" value="3"/>
</dbReference>
<dbReference type="FunFam" id="3.30.160.60:FF:000508">
    <property type="entry name" value="Myeloid zinc finger 1"/>
    <property type="match status" value="1"/>
</dbReference>
<dbReference type="Gene3D" id="3.30.160.60">
    <property type="entry name" value="Classic Zinc Finger"/>
    <property type="match status" value="4"/>
</dbReference>
<evidence type="ECO:0000256" key="5">
    <source>
        <dbReference type="ARBA" id="ARBA00022771"/>
    </source>
</evidence>
<dbReference type="AlphaFoldDB" id="A0A6A5TY17"/>
<keyword evidence="9" id="KW-0804">Transcription</keyword>
<organism evidence="14 15">
    <name type="scientific">Byssothecium circinans</name>
    <dbReference type="NCBI Taxonomy" id="147558"/>
    <lineage>
        <taxon>Eukaryota</taxon>
        <taxon>Fungi</taxon>
        <taxon>Dikarya</taxon>
        <taxon>Ascomycota</taxon>
        <taxon>Pezizomycotina</taxon>
        <taxon>Dothideomycetes</taxon>
        <taxon>Pleosporomycetidae</taxon>
        <taxon>Pleosporales</taxon>
        <taxon>Massarineae</taxon>
        <taxon>Massarinaceae</taxon>
        <taxon>Byssothecium</taxon>
    </lineage>
</organism>
<dbReference type="GO" id="GO:0042802">
    <property type="term" value="F:identical protein binding"/>
    <property type="evidence" value="ECO:0007669"/>
    <property type="project" value="UniProtKB-ARBA"/>
</dbReference>
<feature type="domain" description="C2H2-type" evidence="13">
    <location>
        <begin position="306"/>
        <end position="338"/>
    </location>
</feature>
<feature type="region of interest" description="Disordered" evidence="12">
    <location>
        <begin position="417"/>
        <end position="457"/>
    </location>
</feature>
<keyword evidence="4" id="KW-0677">Repeat</keyword>
<dbReference type="GO" id="GO:0000978">
    <property type="term" value="F:RNA polymerase II cis-regulatory region sequence-specific DNA binding"/>
    <property type="evidence" value="ECO:0007669"/>
    <property type="project" value="TreeGrafter"/>
</dbReference>
<evidence type="ECO:0000256" key="9">
    <source>
        <dbReference type="ARBA" id="ARBA00023163"/>
    </source>
</evidence>
<keyword evidence="15" id="KW-1185">Reference proteome</keyword>
<dbReference type="Proteomes" id="UP000800035">
    <property type="component" value="Unassembled WGS sequence"/>
</dbReference>
<dbReference type="FunFam" id="3.30.160.60:FF:000072">
    <property type="entry name" value="zinc finger protein 143 isoform X1"/>
    <property type="match status" value="2"/>
</dbReference>
<keyword evidence="5 11" id="KW-0863">Zinc-finger</keyword>
<evidence type="ECO:0000256" key="8">
    <source>
        <dbReference type="ARBA" id="ARBA00023125"/>
    </source>
</evidence>
<evidence type="ECO:0000256" key="12">
    <source>
        <dbReference type="SAM" id="MobiDB-lite"/>
    </source>
</evidence>
<keyword evidence="6" id="KW-0862">Zinc</keyword>
<feature type="compositionally biased region" description="Low complexity" evidence="12">
    <location>
        <begin position="387"/>
        <end position="402"/>
    </location>
</feature>
<evidence type="ECO:0000259" key="13">
    <source>
        <dbReference type="PROSITE" id="PS50157"/>
    </source>
</evidence>
<keyword evidence="3" id="KW-0479">Metal-binding</keyword>
<dbReference type="InterPro" id="IPR036236">
    <property type="entry name" value="Znf_C2H2_sf"/>
</dbReference>
<keyword evidence="7" id="KW-0805">Transcription regulation</keyword>
<dbReference type="InterPro" id="IPR013087">
    <property type="entry name" value="Znf_C2H2_type"/>
</dbReference>
<feature type="region of interest" description="Disordered" evidence="12">
    <location>
        <begin position="189"/>
        <end position="213"/>
    </location>
</feature>
<dbReference type="EMBL" id="ML976989">
    <property type="protein sequence ID" value="KAF1957545.1"/>
    <property type="molecule type" value="Genomic_DNA"/>
</dbReference>
<evidence type="ECO:0000256" key="1">
    <source>
        <dbReference type="ARBA" id="ARBA00004123"/>
    </source>
</evidence>
<dbReference type="SUPFAM" id="SSF57667">
    <property type="entry name" value="beta-beta-alpha zinc fingers"/>
    <property type="match status" value="2"/>
</dbReference>
<name>A0A6A5TY17_9PLEO</name>
<keyword evidence="10" id="KW-0539">Nucleus</keyword>
<accession>A0A6A5TY17</accession>
<protein>
    <submittedName>
        <fullName evidence="14">Zinc finger protein OZF</fullName>
    </submittedName>
</protein>
<dbReference type="Pfam" id="PF00096">
    <property type="entry name" value="zf-C2H2"/>
    <property type="match status" value="4"/>
</dbReference>
<feature type="domain" description="C2H2-type" evidence="13">
    <location>
        <begin position="248"/>
        <end position="277"/>
    </location>
</feature>
<feature type="domain" description="C2H2-type" evidence="13">
    <location>
        <begin position="278"/>
        <end position="305"/>
    </location>
</feature>
<feature type="region of interest" description="Disordered" evidence="12">
    <location>
        <begin position="374"/>
        <end position="404"/>
    </location>
</feature>
<evidence type="ECO:0000256" key="11">
    <source>
        <dbReference type="PROSITE-ProRule" id="PRU00042"/>
    </source>
</evidence>